<dbReference type="Gene3D" id="3.30.300.20">
    <property type="match status" value="1"/>
</dbReference>
<feature type="region of interest" description="G3" evidence="7">
    <location>
        <begin position="59"/>
        <end position="62"/>
    </location>
</feature>
<keyword evidence="6" id="KW-0699">rRNA-binding</keyword>
<dbReference type="EMBL" id="CP017834">
    <property type="protein sequence ID" value="APJ02483.1"/>
    <property type="molecule type" value="Genomic_DNA"/>
</dbReference>
<dbReference type="InterPro" id="IPR027417">
    <property type="entry name" value="P-loop_NTPase"/>
</dbReference>
<feature type="binding site" evidence="6">
    <location>
        <begin position="124"/>
        <end position="127"/>
    </location>
    <ligand>
        <name>GTP</name>
        <dbReference type="ChEBI" id="CHEBI:37565"/>
    </ligand>
</feature>
<dbReference type="OrthoDB" id="5290574at2"/>
<feature type="region of interest" description="G2" evidence="7">
    <location>
        <begin position="38"/>
        <end position="42"/>
    </location>
</feature>
<dbReference type="GO" id="GO:0070181">
    <property type="term" value="F:small ribosomal subunit rRNA binding"/>
    <property type="evidence" value="ECO:0007669"/>
    <property type="project" value="UniProtKB-UniRule"/>
</dbReference>
<dbReference type="GO" id="GO:0005525">
    <property type="term" value="F:GTP binding"/>
    <property type="evidence" value="ECO:0007669"/>
    <property type="project" value="UniProtKB-UniRule"/>
</dbReference>
<keyword evidence="6" id="KW-0472">Membrane</keyword>
<name>A0A1L4CX00_9BACT</name>
<evidence type="ECO:0000259" key="9">
    <source>
        <dbReference type="PROSITE" id="PS50823"/>
    </source>
</evidence>
<dbReference type="InterPro" id="IPR004044">
    <property type="entry name" value="KH_dom_type_2"/>
</dbReference>
<dbReference type="InterPro" id="IPR005662">
    <property type="entry name" value="GTPase_Era-like"/>
</dbReference>
<dbReference type="PROSITE" id="PS50823">
    <property type="entry name" value="KH_TYPE_2"/>
    <property type="match status" value="1"/>
</dbReference>
<dbReference type="SUPFAM" id="SSF54814">
    <property type="entry name" value="Prokaryotic type KH domain (KH-domain type II)"/>
    <property type="match status" value="1"/>
</dbReference>
<dbReference type="InterPro" id="IPR005225">
    <property type="entry name" value="Small_GTP-bd"/>
</dbReference>
<evidence type="ECO:0000256" key="5">
    <source>
        <dbReference type="ARBA" id="ARBA00023134"/>
    </source>
</evidence>
<dbReference type="HAMAP" id="MF_00367">
    <property type="entry name" value="GTPase_Era"/>
    <property type="match status" value="1"/>
</dbReference>
<dbReference type="Gene3D" id="3.40.50.300">
    <property type="entry name" value="P-loop containing nucleotide triphosphate hydrolases"/>
    <property type="match status" value="1"/>
</dbReference>
<dbReference type="PROSITE" id="PS51713">
    <property type="entry name" value="G_ERA"/>
    <property type="match status" value="1"/>
</dbReference>
<gene>
    <name evidence="6" type="primary">era</name>
    <name evidence="11" type="ORF">AXG55_00450</name>
</gene>
<dbReference type="InterPro" id="IPR006073">
    <property type="entry name" value="GTP-bd"/>
</dbReference>
<evidence type="ECO:0000259" key="10">
    <source>
        <dbReference type="PROSITE" id="PS51713"/>
    </source>
</evidence>
<dbReference type="KEGG" id="saqi:AXG55_00450"/>
<accession>A0A1L4CX00</accession>
<feature type="binding site" evidence="6">
    <location>
        <begin position="12"/>
        <end position="19"/>
    </location>
    <ligand>
        <name>GTP</name>
        <dbReference type="ChEBI" id="CHEBI:37565"/>
    </ligand>
</feature>
<dbReference type="STRING" id="1915309.AXG55_00450"/>
<evidence type="ECO:0000256" key="1">
    <source>
        <dbReference type="ARBA" id="ARBA00007921"/>
    </source>
</evidence>
<comment type="function">
    <text evidence="6">An essential GTPase that binds both GDP and GTP, with rapid nucleotide exchange. Plays a role in 16S rRNA processing and 30S ribosomal subunit biogenesis and possibly also in cell cycle regulation and energy metabolism.</text>
</comment>
<dbReference type="Pfam" id="PF01926">
    <property type="entry name" value="MMR_HSR1"/>
    <property type="match status" value="1"/>
</dbReference>
<dbReference type="Pfam" id="PF07650">
    <property type="entry name" value="KH_2"/>
    <property type="match status" value="1"/>
</dbReference>
<feature type="domain" description="Era-type G" evidence="10">
    <location>
        <begin position="4"/>
        <end position="191"/>
    </location>
</feature>
<keyword evidence="4 6" id="KW-0694">RNA-binding</keyword>
<evidence type="ECO:0000313" key="11">
    <source>
        <dbReference type="EMBL" id="APJ02483.1"/>
    </source>
</evidence>
<evidence type="ECO:0000256" key="8">
    <source>
        <dbReference type="RuleBase" id="RU003761"/>
    </source>
</evidence>
<dbReference type="InterPro" id="IPR009019">
    <property type="entry name" value="KH_sf_prok-type"/>
</dbReference>
<evidence type="ECO:0000313" key="12">
    <source>
        <dbReference type="Proteomes" id="UP000184731"/>
    </source>
</evidence>
<keyword evidence="6" id="KW-0963">Cytoplasm</keyword>
<dbReference type="InterPro" id="IPR030388">
    <property type="entry name" value="G_ERA_dom"/>
</dbReference>
<feature type="region of interest" description="G1" evidence="7">
    <location>
        <begin position="12"/>
        <end position="19"/>
    </location>
</feature>
<dbReference type="GO" id="GO:0003924">
    <property type="term" value="F:GTPase activity"/>
    <property type="evidence" value="ECO:0007669"/>
    <property type="project" value="UniProtKB-UniRule"/>
</dbReference>
<comment type="subunit">
    <text evidence="6">Monomer.</text>
</comment>
<dbReference type="PRINTS" id="PR00326">
    <property type="entry name" value="GTP1OBG"/>
</dbReference>
<feature type="domain" description="KH type-2" evidence="9">
    <location>
        <begin position="214"/>
        <end position="298"/>
    </location>
</feature>
<proteinExistence type="inferred from homology"/>
<organism evidence="11 12">
    <name type="scientific">Silvanigrella aquatica</name>
    <dbReference type="NCBI Taxonomy" id="1915309"/>
    <lineage>
        <taxon>Bacteria</taxon>
        <taxon>Pseudomonadati</taxon>
        <taxon>Bdellovibrionota</taxon>
        <taxon>Oligoflexia</taxon>
        <taxon>Silvanigrellales</taxon>
        <taxon>Silvanigrellaceae</taxon>
        <taxon>Silvanigrella</taxon>
    </lineage>
</organism>
<dbReference type="NCBIfam" id="TIGR00231">
    <property type="entry name" value="small_GTP"/>
    <property type="match status" value="1"/>
</dbReference>
<dbReference type="PANTHER" id="PTHR42698:SF1">
    <property type="entry name" value="GTPASE ERA, MITOCHONDRIAL"/>
    <property type="match status" value="1"/>
</dbReference>
<sequence>MIKKCGYVALLGRPNAGKSTFLNAVLGTKLAVVSNKPQTTRNKILGVFTEADSQALLLDTPGIHKTQGLPKMNQVMNKVAWSVLSDADLVCYLIDVTQGWSNEDALWLESILKKFENKLLLLATKTDKVKIEEVEQGRLNILNRFQDLFEGIKASGELKCQLIGDQPQLISSKRPEEITSIRQFILSQMPQGEWLYGEDDLTDRPQRFVCAEIIREQIFRQLGQELPYKIAVVIDLFEHKNNVTNISATVIVDRDSQKGIVIGKRGSRLKSIGTEARISLEKHLDKKVFLELFVKVKPGWTENINMLSEFADLQEPSDSK</sequence>
<evidence type="ECO:0000256" key="3">
    <source>
        <dbReference type="ARBA" id="ARBA00022741"/>
    </source>
</evidence>
<dbReference type="AlphaFoldDB" id="A0A1L4CX00"/>
<dbReference type="Proteomes" id="UP000184731">
    <property type="component" value="Chromosome"/>
</dbReference>
<dbReference type="PANTHER" id="PTHR42698">
    <property type="entry name" value="GTPASE ERA"/>
    <property type="match status" value="1"/>
</dbReference>
<feature type="binding site" evidence="6">
    <location>
        <begin position="59"/>
        <end position="63"/>
    </location>
    <ligand>
        <name>GTP</name>
        <dbReference type="ChEBI" id="CHEBI:37565"/>
    </ligand>
</feature>
<evidence type="ECO:0000256" key="7">
    <source>
        <dbReference type="PROSITE-ProRule" id="PRU01050"/>
    </source>
</evidence>
<evidence type="ECO:0000256" key="6">
    <source>
        <dbReference type="HAMAP-Rule" id="MF_00367"/>
    </source>
</evidence>
<keyword evidence="12" id="KW-1185">Reference proteome</keyword>
<keyword evidence="6" id="KW-0690">Ribosome biogenesis</keyword>
<comment type="subcellular location">
    <subcellularLocation>
        <location evidence="6">Cytoplasm</location>
    </subcellularLocation>
    <subcellularLocation>
        <location evidence="6">Cell membrane</location>
        <topology evidence="6">Peripheral membrane protein</topology>
    </subcellularLocation>
</comment>
<dbReference type="RefSeq" id="WP_148696188.1">
    <property type="nucleotide sequence ID" value="NZ_CP017834.1"/>
</dbReference>
<dbReference type="GO" id="GO:0000028">
    <property type="term" value="P:ribosomal small subunit assembly"/>
    <property type="evidence" value="ECO:0007669"/>
    <property type="project" value="TreeGrafter"/>
</dbReference>
<reference evidence="11 12" key="1">
    <citation type="submission" date="2016-10" db="EMBL/GenBank/DDBJ databases">
        <title>Silvanigrella aquatica sp. nov., isolated from a freshwater lake located in the Black Forest, Germany, description of Silvanigrellaceae fam. nov., Silvanigrellales ord. nov., reclassification of the order Bdellovibrionales in the class Oligoflexia, reclassification of the families Bacteriovoracaceae and Halobacteriovoraceae in the new order Bacteriovoracales ord. nov., and reclassification of the family Pseudobacteriovoracaceae in the order Oligoflexiales.</title>
        <authorList>
            <person name="Hahn M.W."/>
            <person name="Schmidt J."/>
            <person name="Koll U."/>
            <person name="Rohde M."/>
            <person name="Verbag S."/>
            <person name="Pitt A."/>
            <person name="Nakai R."/>
            <person name="Naganuma T."/>
            <person name="Lang E."/>
        </authorList>
    </citation>
    <scope>NUCLEOTIDE SEQUENCE [LARGE SCALE GENOMIC DNA]</scope>
    <source>
        <strain evidence="11 12">MWH-Nonnen-W8red</strain>
    </source>
</reference>
<dbReference type="GO" id="GO:0005829">
    <property type="term" value="C:cytosol"/>
    <property type="evidence" value="ECO:0007669"/>
    <property type="project" value="TreeGrafter"/>
</dbReference>
<feature type="region of interest" description="G5" evidence="7">
    <location>
        <begin position="170"/>
        <end position="172"/>
    </location>
</feature>
<protein>
    <recommendedName>
        <fullName evidence="2 6">GTPase Era</fullName>
    </recommendedName>
</protein>
<dbReference type="NCBIfam" id="TIGR00436">
    <property type="entry name" value="era"/>
    <property type="match status" value="1"/>
</dbReference>
<dbReference type="CDD" id="cd22534">
    <property type="entry name" value="KH-II_Era"/>
    <property type="match status" value="1"/>
</dbReference>
<evidence type="ECO:0000256" key="4">
    <source>
        <dbReference type="ARBA" id="ARBA00022884"/>
    </source>
</evidence>
<keyword evidence="5 6" id="KW-0342">GTP-binding</keyword>
<dbReference type="SUPFAM" id="SSF52540">
    <property type="entry name" value="P-loop containing nucleoside triphosphate hydrolases"/>
    <property type="match status" value="1"/>
</dbReference>
<keyword evidence="6" id="KW-1003">Cell membrane</keyword>
<dbReference type="GO" id="GO:0043024">
    <property type="term" value="F:ribosomal small subunit binding"/>
    <property type="evidence" value="ECO:0007669"/>
    <property type="project" value="TreeGrafter"/>
</dbReference>
<dbReference type="NCBIfam" id="NF000908">
    <property type="entry name" value="PRK00089.1"/>
    <property type="match status" value="1"/>
</dbReference>
<keyword evidence="3 6" id="KW-0547">Nucleotide-binding</keyword>
<feature type="region of interest" description="G4" evidence="7">
    <location>
        <begin position="124"/>
        <end position="127"/>
    </location>
</feature>
<dbReference type="InterPro" id="IPR015946">
    <property type="entry name" value="KH_dom-like_a/b"/>
</dbReference>
<evidence type="ECO:0000256" key="2">
    <source>
        <dbReference type="ARBA" id="ARBA00020484"/>
    </source>
</evidence>
<comment type="similarity">
    <text evidence="1 6 7 8">Belongs to the TRAFAC class TrmE-Era-EngA-EngB-Septin-like GTPase superfamily. Era GTPase family.</text>
</comment>
<dbReference type="CDD" id="cd04163">
    <property type="entry name" value="Era"/>
    <property type="match status" value="1"/>
</dbReference>
<dbReference type="GO" id="GO:0005886">
    <property type="term" value="C:plasma membrane"/>
    <property type="evidence" value="ECO:0007669"/>
    <property type="project" value="UniProtKB-SubCell"/>
</dbReference>